<feature type="region of interest" description="Disordered" evidence="1">
    <location>
        <begin position="1"/>
        <end position="30"/>
    </location>
</feature>
<keyword evidence="3" id="KW-1185">Reference proteome</keyword>
<name>A0ABD1YFF1_9MARC</name>
<organism evidence="2 3">
    <name type="scientific">Riccia fluitans</name>
    <dbReference type="NCBI Taxonomy" id="41844"/>
    <lineage>
        <taxon>Eukaryota</taxon>
        <taxon>Viridiplantae</taxon>
        <taxon>Streptophyta</taxon>
        <taxon>Embryophyta</taxon>
        <taxon>Marchantiophyta</taxon>
        <taxon>Marchantiopsida</taxon>
        <taxon>Marchantiidae</taxon>
        <taxon>Marchantiales</taxon>
        <taxon>Ricciaceae</taxon>
        <taxon>Riccia</taxon>
    </lineage>
</organism>
<protein>
    <submittedName>
        <fullName evidence="2">Uncharacterized protein</fullName>
    </submittedName>
</protein>
<accession>A0ABD1YFF1</accession>
<dbReference type="EMBL" id="JBHFFA010000004">
    <property type="protein sequence ID" value="KAL2629391.1"/>
    <property type="molecule type" value="Genomic_DNA"/>
</dbReference>
<comment type="caution">
    <text evidence="2">The sequence shown here is derived from an EMBL/GenBank/DDBJ whole genome shotgun (WGS) entry which is preliminary data.</text>
</comment>
<dbReference type="AlphaFoldDB" id="A0ABD1YFF1"/>
<reference evidence="2 3" key="1">
    <citation type="submission" date="2024-09" db="EMBL/GenBank/DDBJ databases">
        <title>Chromosome-scale assembly of Riccia fluitans.</title>
        <authorList>
            <person name="Paukszto L."/>
            <person name="Sawicki J."/>
            <person name="Karawczyk K."/>
            <person name="Piernik-Szablinska J."/>
            <person name="Szczecinska M."/>
            <person name="Mazdziarz M."/>
        </authorList>
    </citation>
    <scope>NUCLEOTIDE SEQUENCE [LARGE SCALE GENOMIC DNA]</scope>
    <source>
        <strain evidence="2">Rf_01</strain>
        <tissue evidence="2">Aerial parts of the thallus</tissue>
    </source>
</reference>
<sequence length="134" mass="14680">MGELGMNYLDETEDLAVPGGPGAEAEQQESVLASEIFRDSNSESKGNCSDLLVEANVTPDDESRDSDLPEDTLIDVWNRGCTALQNRPATQALTKQKKFQQHEHASALEAAFTAVLKQPIKLDVLILDTNDKKH</sequence>
<evidence type="ECO:0000313" key="3">
    <source>
        <dbReference type="Proteomes" id="UP001605036"/>
    </source>
</evidence>
<gene>
    <name evidence="2" type="ORF">R1flu_014077</name>
</gene>
<evidence type="ECO:0000256" key="1">
    <source>
        <dbReference type="SAM" id="MobiDB-lite"/>
    </source>
</evidence>
<proteinExistence type="predicted"/>
<dbReference type="Proteomes" id="UP001605036">
    <property type="component" value="Unassembled WGS sequence"/>
</dbReference>
<evidence type="ECO:0000313" key="2">
    <source>
        <dbReference type="EMBL" id="KAL2629391.1"/>
    </source>
</evidence>